<dbReference type="STRING" id="84029.CROST_09710"/>
<dbReference type="InterPro" id="IPR001387">
    <property type="entry name" value="Cro/C1-type_HTH"/>
</dbReference>
<dbReference type="AlphaFoldDB" id="A0A1S8LF15"/>
<evidence type="ECO:0000313" key="1">
    <source>
        <dbReference type="EMBL" id="URZ12421.1"/>
    </source>
</evidence>
<dbReference type="EMBL" id="CP096983">
    <property type="protein sequence ID" value="URZ12421.1"/>
    <property type="molecule type" value="Genomic_DNA"/>
</dbReference>
<protein>
    <submittedName>
        <fullName evidence="1">Uncharacterized protein</fullName>
    </submittedName>
</protein>
<proteinExistence type="predicted"/>
<dbReference type="SUPFAM" id="SSF48452">
    <property type="entry name" value="TPR-like"/>
    <property type="match status" value="1"/>
</dbReference>
<evidence type="ECO:0000313" key="2">
    <source>
        <dbReference type="Proteomes" id="UP000190951"/>
    </source>
</evidence>
<dbReference type="SUPFAM" id="SSF47413">
    <property type="entry name" value="lambda repressor-like DNA-binding domains"/>
    <property type="match status" value="1"/>
</dbReference>
<dbReference type="PROSITE" id="PS50005">
    <property type="entry name" value="TPR"/>
    <property type="match status" value="1"/>
</dbReference>
<dbReference type="Proteomes" id="UP000190951">
    <property type="component" value="Chromosome"/>
</dbReference>
<accession>A0A1S8LF15</accession>
<dbReference type="InterPro" id="IPR011990">
    <property type="entry name" value="TPR-like_helical_dom_sf"/>
</dbReference>
<dbReference type="PROSITE" id="PS50943">
    <property type="entry name" value="HTH_CROC1"/>
    <property type="match status" value="1"/>
</dbReference>
<dbReference type="KEGG" id="crw:CROST_031430"/>
<name>A0A1S8LF15_9CLOT</name>
<reference evidence="1 2" key="1">
    <citation type="submission" date="2022-04" db="EMBL/GenBank/DDBJ databases">
        <title>Genome sequence of C. roseum typestrain.</title>
        <authorList>
            <person name="Poehlein A."/>
            <person name="Schoch T."/>
            <person name="Duerre P."/>
            <person name="Daniel R."/>
        </authorList>
    </citation>
    <scope>NUCLEOTIDE SEQUENCE [LARGE SCALE GENOMIC DNA]</scope>
    <source>
        <strain evidence="1 2">DSM 7320</strain>
    </source>
</reference>
<keyword evidence="2" id="KW-1185">Reference proteome</keyword>
<dbReference type="Gene3D" id="1.25.40.10">
    <property type="entry name" value="Tetratricopeptide repeat domain"/>
    <property type="match status" value="2"/>
</dbReference>
<dbReference type="GO" id="GO:0003677">
    <property type="term" value="F:DNA binding"/>
    <property type="evidence" value="ECO:0007669"/>
    <property type="project" value="InterPro"/>
</dbReference>
<gene>
    <name evidence="1" type="ORF">CROST_031430</name>
</gene>
<dbReference type="RefSeq" id="WP_077833831.1">
    <property type="nucleotide sequence ID" value="NZ_CP096983.1"/>
</dbReference>
<dbReference type="CDD" id="cd00093">
    <property type="entry name" value="HTH_XRE"/>
    <property type="match status" value="1"/>
</dbReference>
<dbReference type="Pfam" id="PF13181">
    <property type="entry name" value="TPR_8"/>
    <property type="match status" value="1"/>
</dbReference>
<dbReference type="Gene3D" id="1.10.260.40">
    <property type="entry name" value="lambda repressor-like DNA-binding domains"/>
    <property type="match status" value="1"/>
</dbReference>
<sequence length="434" mass="51933">MARYEIVSVGYKLKSLRKKYGVNQDDLAGSEITRNLISQIEHNKARLTRKSAEVMFKNLRVICSERNVEFNEDIEYLIEDEKTQAKKILDKYIDELKDLSLYKDISFVNRLNEVEDFLVKWSFEDKKISIYTLAGDYFCSINDFYKSSIYYEKARSLISLDMPENMVIPILRKLSMVYFYMGKYEYDIKCCEFALDRFDDMNEEYTAIFLYNSALCYTKLKQYDKSLKRLEKLERIIEIGTEKYYRAMIHKAVCLQYQQRYDESLDIYNNILLHFAKERDYANSVIVMLNAAEIYIDESNIEKAMEYLKTVEENMVNLDETHPKIPNIYFELGSRYYGLKDLNNSKKYYLKALEYAKKFKYYFVIEDIIFELIDIYGSEEMSQLKQEFFMVTSKLDEINSKLMIKMIKYYTSISDFQSINEICEFSEKFIKEKL</sequence>
<dbReference type="SMART" id="SM00028">
    <property type="entry name" value="TPR"/>
    <property type="match status" value="6"/>
</dbReference>
<dbReference type="InterPro" id="IPR019734">
    <property type="entry name" value="TPR_rpt"/>
</dbReference>
<organism evidence="1 2">
    <name type="scientific">Clostridium felsineum</name>
    <dbReference type="NCBI Taxonomy" id="36839"/>
    <lineage>
        <taxon>Bacteria</taxon>
        <taxon>Bacillati</taxon>
        <taxon>Bacillota</taxon>
        <taxon>Clostridia</taxon>
        <taxon>Eubacteriales</taxon>
        <taxon>Clostridiaceae</taxon>
        <taxon>Clostridium</taxon>
    </lineage>
</organism>
<dbReference type="InterPro" id="IPR010982">
    <property type="entry name" value="Lambda_DNA-bd_dom_sf"/>
</dbReference>